<dbReference type="AlphaFoldDB" id="A0AAD1C9S5"/>
<organism evidence="1 2">
    <name type="scientific">Streptococcus intermedius</name>
    <dbReference type="NCBI Taxonomy" id="1338"/>
    <lineage>
        <taxon>Bacteria</taxon>
        <taxon>Bacillati</taxon>
        <taxon>Bacillota</taxon>
        <taxon>Bacilli</taxon>
        <taxon>Lactobacillales</taxon>
        <taxon>Streptococcaceae</taxon>
        <taxon>Streptococcus</taxon>
        <taxon>Streptococcus anginosus group</taxon>
    </lineage>
</organism>
<gene>
    <name evidence="1" type="ORF">SITYG_18820</name>
</gene>
<reference evidence="1 2" key="1">
    <citation type="journal article" date="2017" name="Infect. Immun.">
        <title>Characterization of the Pathogenicity of Streptococcus intermedius TYG1620 Isolated from a Human Brain Abscess Based on the Complete Genome Sequence with Transcriptome Analysis and Transposon Mutagenesis in a Murine Subcutaneous Abscess Model.</title>
        <authorList>
            <person name="Hasegawa N."/>
            <person name="Sekizuka T."/>
            <person name="Sugi Y."/>
            <person name="Kawakami N."/>
            <person name="Ogasawara Y."/>
            <person name="Kato K."/>
            <person name="Yamashita A."/>
            <person name="Takeuchi F."/>
            <person name="Kuroda M."/>
        </authorList>
    </citation>
    <scope>NUCLEOTIDE SEQUENCE [LARGE SCALE GENOMIC DNA]</scope>
    <source>
        <strain evidence="1 2">TYG1620</strain>
    </source>
</reference>
<accession>A0AAD1C9S5</accession>
<evidence type="ECO:0000313" key="2">
    <source>
        <dbReference type="Proteomes" id="UP000217792"/>
    </source>
</evidence>
<name>A0AAD1C9S5_STRIT</name>
<protein>
    <submittedName>
        <fullName evidence="1">Uncharacterized protein</fullName>
    </submittedName>
</protein>
<evidence type="ECO:0000313" key="1">
    <source>
        <dbReference type="EMBL" id="BAW17858.1"/>
    </source>
</evidence>
<dbReference type="EMBL" id="AP014880">
    <property type="protein sequence ID" value="BAW17858.1"/>
    <property type="molecule type" value="Genomic_DNA"/>
</dbReference>
<dbReference type="RefSeq" id="WP_009569593.1">
    <property type="nucleotide sequence ID" value="NZ_AP014880.1"/>
</dbReference>
<dbReference type="Proteomes" id="UP000217792">
    <property type="component" value="Chromosome"/>
</dbReference>
<sequence length="56" mass="6560">MLKSKPISTIYLNPYKQVIDRQSFILAFSVQLDERLIERKLSSQNISKQAFETTLK</sequence>
<proteinExistence type="predicted"/>